<feature type="compositionally biased region" description="Low complexity" evidence="4">
    <location>
        <begin position="494"/>
        <end position="547"/>
    </location>
</feature>
<keyword evidence="2" id="KW-0813">Transport</keyword>
<dbReference type="Gene3D" id="2.130.10.10">
    <property type="entry name" value="YVTN repeat-like/Quinoprotein amine dehydrogenase"/>
    <property type="match status" value="1"/>
</dbReference>
<evidence type="ECO:0000256" key="1">
    <source>
        <dbReference type="ARBA" id="ARBA00004123"/>
    </source>
</evidence>
<evidence type="ECO:0000259" key="5">
    <source>
        <dbReference type="Pfam" id="PF16755"/>
    </source>
</evidence>
<dbReference type="InParanoid" id="A0A5J5EQ85"/>
<feature type="compositionally biased region" description="Basic and acidic residues" evidence="4">
    <location>
        <begin position="1082"/>
        <end position="1098"/>
    </location>
</feature>
<organism evidence="6 7">
    <name type="scientific">Sphaerosporella brunnea</name>
    <dbReference type="NCBI Taxonomy" id="1250544"/>
    <lineage>
        <taxon>Eukaryota</taxon>
        <taxon>Fungi</taxon>
        <taxon>Dikarya</taxon>
        <taxon>Ascomycota</taxon>
        <taxon>Pezizomycotina</taxon>
        <taxon>Pezizomycetes</taxon>
        <taxon>Pezizales</taxon>
        <taxon>Pyronemataceae</taxon>
        <taxon>Sphaerosporella</taxon>
    </lineage>
</organism>
<evidence type="ECO:0000256" key="4">
    <source>
        <dbReference type="SAM" id="MobiDB-lite"/>
    </source>
</evidence>
<dbReference type="EMBL" id="VXIS01000165">
    <property type="protein sequence ID" value="KAA8899497.1"/>
    <property type="molecule type" value="Genomic_DNA"/>
</dbReference>
<feature type="compositionally biased region" description="Acidic residues" evidence="4">
    <location>
        <begin position="904"/>
        <end position="946"/>
    </location>
</feature>
<feature type="domain" description="Nucleoporin Nup159/Nup146 N-terminal" evidence="5">
    <location>
        <begin position="52"/>
        <end position="417"/>
    </location>
</feature>
<dbReference type="Proteomes" id="UP000326924">
    <property type="component" value="Unassembled WGS sequence"/>
</dbReference>
<gene>
    <name evidence="6" type="ORF">FN846DRAFT_960317</name>
</gene>
<comment type="subcellular location">
    <subcellularLocation>
        <location evidence="1">Nucleus</location>
    </subcellularLocation>
</comment>
<feature type="compositionally biased region" description="Low complexity" evidence="4">
    <location>
        <begin position="754"/>
        <end position="782"/>
    </location>
</feature>
<feature type="compositionally biased region" description="Basic and acidic residues" evidence="4">
    <location>
        <begin position="1485"/>
        <end position="1495"/>
    </location>
</feature>
<dbReference type="InterPro" id="IPR015943">
    <property type="entry name" value="WD40/YVTN_repeat-like_dom_sf"/>
</dbReference>
<proteinExistence type="predicted"/>
<evidence type="ECO:0000256" key="2">
    <source>
        <dbReference type="ARBA" id="ARBA00022448"/>
    </source>
</evidence>
<feature type="region of interest" description="Disordered" evidence="4">
    <location>
        <begin position="494"/>
        <end position="604"/>
    </location>
</feature>
<accession>A0A5J5EQ85</accession>
<feature type="compositionally biased region" description="Low complexity" evidence="4">
    <location>
        <begin position="865"/>
        <end position="875"/>
    </location>
</feature>
<feature type="compositionally biased region" description="Basic residues" evidence="4">
    <location>
        <begin position="1470"/>
        <end position="1480"/>
    </location>
</feature>
<dbReference type="InterPro" id="IPR039462">
    <property type="entry name" value="Nup159/Nup146_N"/>
</dbReference>
<dbReference type="OrthoDB" id="248320at2759"/>
<feature type="compositionally biased region" description="Pro residues" evidence="4">
    <location>
        <begin position="876"/>
        <end position="888"/>
    </location>
</feature>
<comment type="caution">
    <text evidence="6">The sequence shown here is derived from an EMBL/GenBank/DDBJ whole genome shotgun (WGS) entry which is preliminary data.</text>
</comment>
<feature type="compositionally biased region" description="Acidic residues" evidence="4">
    <location>
        <begin position="1004"/>
        <end position="1022"/>
    </location>
</feature>
<evidence type="ECO:0000313" key="7">
    <source>
        <dbReference type="Proteomes" id="UP000326924"/>
    </source>
</evidence>
<evidence type="ECO:0000256" key="3">
    <source>
        <dbReference type="ARBA" id="ARBA00023242"/>
    </source>
</evidence>
<feature type="region of interest" description="Disordered" evidence="4">
    <location>
        <begin position="1066"/>
        <end position="1153"/>
    </location>
</feature>
<sequence length="1495" mass="157879">MSGNPFGVLGNSQLAGDQDPEDVEIPNFGFLSLGHDRKIKVLPEGFTKDSLPRPWASLFAVANRRGLFAAAGPKSFVISQTQTLREAFTAKDENYTPQLCIPSAMPISHVAFNADESRLILGGSNGVVAVWSLDALGGSDPKATIEVFTDGQELREVKPNPKIPELVAIVTTNGDVRMLDLNTNNYKTGADGSPVLKKSVSTVSWSKLGKQIMCGMSNGSLWQMTPAGEGKAELPAPPNLENHFVSSLLWLENHLFVTTHTPVPVPDGEIKADSVFHTLERHDTQFTYKKLFDPTPPWGMDDRSPPYFFTAQIQAYGPALRNAIIFSSTCSTDVGVVVRFSNQGNDVPADTFVTAVFPEDTRRAGLPLAADSTDTSPIGMALDLSAKDNVTRPVGGEEIDESPGPLPIVMVLNFEGVVVAWNVIYNDAIEKGQKYESMVIYDKEQAQEQQQPIQSSTSVQSTASLFAGSSPFGQSSIGASTSASPFAAAASSAASGFGKPSFGQPSTAAPASSGGSLFAQPSPGSTSSPWGSASQPPSTPKSTPSATFGQPSQLGTAGPAPAFGKPGFGQASQLGASQAPAFGAPSQFGANPAFGQPSTLGASPAASGFGKPAFGQPGFGSVASSPAPAAGSTFGSGSGFATFANKGGFAAAVSAQPSPGGSIFGSGKPISTGAGSDSVFNTPTKGNGAATFGTGSIQGFKLSSGFKPEPSQAEDNAKADDSGSLGGFGSSLGGALGGSAPLFGKPAFGGADGASSPFATSSPFAAAANKAASPFDAPPSSAGGVANPFAQANPFGAPFAKASATPKPEEAPLPPDFTGERIKELSSSDEEVDNENIPEAPLPPDITSRPSYAAGSTTTEGTPNLPSSPESSLPASPSPEAAPLPPDFTTPKKQAVQELPPALPEEDESEGADDERDEGAEGEEEDDEEEEEYDEEEGEEEEESDNEKENETPQKPTGLFGSTPAAKKPTTPGSGSSIFDQAVPRAINKNAPFSSFFEKKEEIASDEGDEDEDKEDKEDEEETHPQPQRKTPTVKGMTKGGKPSLFGGKGSGLVVKRDERLMRLIDSKKEEKFTGGLPSAKKPLERLEAPKEPPKLEAPKPPAGFLGGEKATSGHFAAASPFSPGLSKPASPLNALPTPTSTPAKDEELEAEVESVVDYDAEYSDSEDVKIREQLLNGPLKPCETLPEIKKLTQVEVPDEFADVFDSIYASGNMMVNKLGQMARGLKSYHSAQNQPVEGAKHETPEDMKPADNWHLSEMGVISKSIDELLRDVQKINSEKPKLEEKRQIASKGFIKLNTMDAEIKRLLAVHNDPITAAQSRARLLPPEQQLQQRQLRKSFTRVEKSLKDAEYKATMLKAKLASRDRNRSKRKLQPPTAEAVRTTVMKLTAMAERKSRDVGMLEERMRRLRVGNKSRSMISTPGRFGTPEPATPHRSISYGVGMNSSIISYTPVMALVEEGDLEDAVEDRRRRREAGKKLKGALQKMREKPVAPSV</sequence>
<dbReference type="SUPFAM" id="SSF117289">
    <property type="entry name" value="Nucleoporin domain"/>
    <property type="match status" value="1"/>
</dbReference>
<feature type="compositionally biased region" description="Polar residues" evidence="4">
    <location>
        <begin position="848"/>
        <end position="864"/>
    </location>
</feature>
<reference evidence="6 7" key="1">
    <citation type="submission" date="2019-09" db="EMBL/GenBank/DDBJ databases">
        <title>Draft genome of the ectomycorrhizal ascomycete Sphaerosporella brunnea.</title>
        <authorList>
            <consortium name="DOE Joint Genome Institute"/>
            <person name="Benucci G.M."/>
            <person name="Marozzi G."/>
            <person name="Antonielli L."/>
            <person name="Sanchez S."/>
            <person name="Marco P."/>
            <person name="Wang X."/>
            <person name="Falini L.B."/>
            <person name="Barry K."/>
            <person name="Haridas S."/>
            <person name="Lipzen A."/>
            <person name="Labutti K."/>
            <person name="Grigoriev I.V."/>
            <person name="Murat C."/>
            <person name="Martin F."/>
            <person name="Albertini E."/>
            <person name="Donnini D."/>
            <person name="Bonito G."/>
        </authorList>
    </citation>
    <scope>NUCLEOTIDE SEQUENCE [LARGE SCALE GENOMIC DNA]</scope>
    <source>
        <strain evidence="6 7">Sb_GMNB300</strain>
    </source>
</reference>
<evidence type="ECO:0000313" key="6">
    <source>
        <dbReference type="EMBL" id="KAA8899497.1"/>
    </source>
</evidence>
<feature type="region of interest" description="Disordered" evidence="4">
    <location>
        <begin position="1464"/>
        <end position="1495"/>
    </location>
</feature>
<keyword evidence="3" id="KW-0539">Nucleus</keyword>
<dbReference type="GO" id="GO:0005634">
    <property type="term" value="C:nucleus"/>
    <property type="evidence" value="ECO:0007669"/>
    <property type="project" value="UniProtKB-SubCell"/>
</dbReference>
<keyword evidence="7" id="KW-1185">Reference proteome</keyword>
<feature type="compositionally biased region" description="Low complexity" evidence="4">
    <location>
        <begin position="555"/>
        <end position="569"/>
    </location>
</feature>
<name>A0A5J5EQ85_9PEZI</name>
<protein>
    <recommendedName>
        <fullName evidence="5">Nucleoporin Nup159/Nup146 N-terminal domain-containing protein</fullName>
    </recommendedName>
</protein>
<feature type="region of interest" description="Disordered" evidence="4">
    <location>
        <begin position="701"/>
        <end position="725"/>
    </location>
</feature>
<feature type="region of interest" description="Disordered" evidence="4">
    <location>
        <begin position="754"/>
        <end position="1053"/>
    </location>
</feature>
<dbReference type="Pfam" id="PF16755">
    <property type="entry name" value="Beta-prop_NUP159_NUP214"/>
    <property type="match status" value="1"/>
</dbReference>
<feature type="compositionally biased region" description="Acidic residues" evidence="4">
    <location>
        <begin position="827"/>
        <end position="836"/>
    </location>
</feature>